<comment type="caution">
    <text evidence="1">The sequence shown here is derived from an EMBL/GenBank/DDBJ whole genome shotgun (WGS) entry which is preliminary data.</text>
</comment>
<evidence type="ECO:0000313" key="2">
    <source>
        <dbReference type="Proteomes" id="UP001623348"/>
    </source>
</evidence>
<dbReference type="EMBL" id="BAAFJT010000001">
    <property type="protein sequence ID" value="GAB0178059.1"/>
    <property type="molecule type" value="Genomic_DNA"/>
</dbReference>
<reference evidence="1 2" key="1">
    <citation type="submission" date="2024-06" db="EMBL/GenBank/DDBJ databases">
        <title>The draft genome of Grus japonensis, version 3.</title>
        <authorList>
            <person name="Nabeshima K."/>
            <person name="Suzuki S."/>
            <person name="Onuma M."/>
        </authorList>
    </citation>
    <scope>NUCLEOTIDE SEQUENCE [LARGE SCALE GENOMIC DNA]</scope>
    <source>
        <strain evidence="1 2">451A</strain>
    </source>
</reference>
<evidence type="ECO:0000313" key="1">
    <source>
        <dbReference type="EMBL" id="GAB0178059.1"/>
    </source>
</evidence>
<proteinExistence type="predicted"/>
<name>A0ABC9VZC1_GRUJA</name>
<dbReference type="AlphaFoldDB" id="A0ABC9VZC1"/>
<keyword evidence="2" id="KW-1185">Reference proteome</keyword>
<dbReference type="Proteomes" id="UP001623348">
    <property type="component" value="Unassembled WGS sequence"/>
</dbReference>
<protein>
    <submittedName>
        <fullName evidence="1">Uncharacterized protein</fullName>
    </submittedName>
</protein>
<organism evidence="1 2">
    <name type="scientific">Grus japonensis</name>
    <name type="common">Japanese crane</name>
    <name type="synonym">Red-crowned crane</name>
    <dbReference type="NCBI Taxonomy" id="30415"/>
    <lineage>
        <taxon>Eukaryota</taxon>
        <taxon>Metazoa</taxon>
        <taxon>Chordata</taxon>
        <taxon>Craniata</taxon>
        <taxon>Vertebrata</taxon>
        <taxon>Euteleostomi</taxon>
        <taxon>Archelosauria</taxon>
        <taxon>Archosauria</taxon>
        <taxon>Dinosauria</taxon>
        <taxon>Saurischia</taxon>
        <taxon>Theropoda</taxon>
        <taxon>Coelurosauria</taxon>
        <taxon>Aves</taxon>
        <taxon>Neognathae</taxon>
        <taxon>Neoaves</taxon>
        <taxon>Gruiformes</taxon>
        <taxon>Gruidae</taxon>
        <taxon>Grus</taxon>
    </lineage>
</organism>
<sequence length="108" mass="12131">MLAPELLTSATTSWSFVSKSVANGPGEVILPFCLSCVSFKIIKYVKYTDILEHIQQITTKTSGHWISQCTKKGTKLNLFSLKWLKEELIAPYNSLLRKDVVNKDPDPS</sequence>
<accession>A0ABC9VZC1</accession>
<gene>
    <name evidence="1" type="ORF">GRJ2_000271200</name>
</gene>